<organism evidence="2">
    <name type="scientific">Melanopsichium pennsylvanicum 4</name>
    <dbReference type="NCBI Taxonomy" id="1398559"/>
    <lineage>
        <taxon>Eukaryota</taxon>
        <taxon>Fungi</taxon>
        <taxon>Dikarya</taxon>
        <taxon>Basidiomycota</taxon>
        <taxon>Ustilaginomycotina</taxon>
        <taxon>Ustilaginomycetes</taxon>
        <taxon>Ustilaginales</taxon>
        <taxon>Ustilaginaceae</taxon>
        <taxon>Melanopsichium</taxon>
    </lineage>
</organism>
<name>A0A077R0L1_9BASI</name>
<dbReference type="EMBL" id="HG529539">
    <property type="protein sequence ID" value="CDI52412.1"/>
    <property type="molecule type" value="Genomic_DNA"/>
</dbReference>
<accession>A0A077R0L1</accession>
<feature type="region of interest" description="Disordered" evidence="1">
    <location>
        <begin position="1"/>
        <end position="104"/>
    </location>
</feature>
<reference evidence="2" key="1">
    <citation type="journal article" date="2014" name="Genome Biol. Evol.">
        <title>Gene Loss Rather Than Gene Gain Is Associated with a Host Jump from Monocots to Dicots in the Smut Fungus Melanopsichium pennsylvanicum.</title>
        <authorList>
            <person name="Sharma R."/>
            <person name="Mishra B."/>
            <person name="Runge F."/>
            <person name="Thines M."/>
        </authorList>
    </citation>
    <scope>NUCLEOTIDE SEQUENCE</scope>
    <source>
        <strain evidence="2">4</strain>
    </source>
</reference>
<dbReference type="AlphaFoldDB" id="A0A077R0L1"/>
<feature type="compositionally biased region" description="Polar residues" evidence="1">
    <location>
        <begin position="70"/>
        <end position="91"/>
    </location>
</feature>
<feature type="compositionally biased region" description="Low complexity" evidence="1">
    <location>
        <begin position="1"/>
        <end position="15"/>
    </location>
</feature>
<protein>
    <submittedName>
        <fullName evidence="2">Uncharacterized protein</fullName>
    </submittedName>
</protein>
<sequence>MASASASPAPSGSSAQHADVKVQGENRFGSVAGCLDEDMGGDATPAAEGKKTPQSINAPQEDSVLAPSFYQDNSSTTKQQTGSRLAQSSDTVVEDDDDDDLMEPEVPAGREERLLDEKIRARYVQEIGDIF</sequence>
<feature type="compositionally biased region" description="Acidic residues" evidence="1">
    <location>
        <begin position="92"/>
        <end position="103"/>
    </location>
</feature>
<proteinExistence type="predicted"/>
<evidence type="ECO:0000256" key="1">
    <source>
        <dbReference type="SAM" id="MobiDB-lite"/>
    </source>
</evidence>
<evidence type="ECO:0000313" key="2">
    <source>
        <dbReference type="EMBL" id="CDI52412.1"/>
    </source>
</evidence>